<dbReference type="SUPFAM" id="SSF57180">
    <property type="entry name" value="Cellulose-binding domain"/>
    <property type="match status" value="1"/>
</dbReference>
<dbReference type="HOGENOM" id="CLU_2224230_0_0_1"/>
<evidence type="ECO:0000259" key="4">
    <source>
        <dbReference type="PROSITE" id="PS51164"/>
    </source>
</evidence>
<dbReference type="AlphaFoldDB" id="G4TLE0"/>
<dbReference type="STRING" id="1109443.G4TLE0"/>
<name>G4TLE0_SERID</name>
<dbReference type="Proteomes" id="UP000007148">
    <property type="component" value="Unassembled WGS sequence"/>
</dbReference>
<accession>G4TLE0</accession>
<protein>
    <recommendedName>
        <fullName evidence="4">CBM1 domain-containing protein</fullName>
    </recommendedName>
</protein>
<dbReference type="SMART" id="SM00236">
    <property type="entry name" value="fCBD"/>
    <property type="match status" value="1"/>
</dbReference>
<proteinExistence type="predicted"/>
<dbReference type="EMBL" id="CAFZ01000149">
    <property type="protein sequence ID" value="CCA72133.1"/>
    <property type="molecule type" value="Genomic_DNA"/>
</dbReference>
<dbReference type="OrthoDB" id="2119228at2759"/>
<gene>
    <name evidence="5" type="ORF">PIIN_06069</name>
</gene>
<keyword evidence="6" id="KW-1185">Reference proteome</keyword>
<dbReference type="GO" id="GO:0005576">
    <property type="term" value="C:extracellular region"/>
    <property type="evidence" value="ECO:0007669"/>
    <property type="project" value="InterPro"/>
</dbReference>
<organism evidence="5 6">
    <name type="scientific">Serendipita indica (strain DSM 11827)</name>
    <name type="common">Root endophyte fungus</name>
    <name type="synonym">Piriformospora indica</name>
    <dbReference type="NCBI Taxonomy" id="1109443"/>
    <lineage>
        <taxon>Eukaryota</taxon>
        <taxon>Fungi</taxon>
        <taxon>Dikarya</taxon>
        <taxon>Basidiomycota</taxon>
        <taxon>Agaricomycotina</taxon>
        <taxon>Agaricomycetes</taxon>
        <taxon>Sebacinales</taxon>
        <taxon>Serendipitaceae</taxon>
        <taxon>Serendipita</taxon>
    </lineage>
</organism>
<dbReference type="GO" id="GO:0030248">
    <property type="term" value="F:cellulose binding"/>
    <property type="evidence" value="ECO:0007669"/>
    <property type="project" value="InterPro"/>
</dbReference>
<dbReference type="InterPro" id="IPR000254">
    <property type="entry name" value="CBD"/>
</dbReference>
<sequence>MRLFTVALYVLSLTAVSVAYTTPKKSSTSSRSSTSPVKPTTVYPSPTTSTSTSTSTPKATSTSTVSGATSLWGQCGGIGFTGPHVCSEGVCTFLNGTPPSGLFSFS</sequence>
<evidence type="ECO:0000313" key="6">
    <source>
        <dbReference type="Proteomes" id="UP000007148"/>
    </source>
</evidence>
<comment type="caution">
    <text evidence="5">The sequence shown here is derived from an EMBL/GenBank/DDBJ whole genome shotgun (WGS) entry which is preliminary data.</text>
</comment>
<dbReference type="InterPro" id="IPR035971">
    <property type="entry name" value="CBD_sf"/>
</dbReference>
<feature type="region of interest" description="Disordered" evidence="2">
    <location>
        <begin position="21"/>
        <end position="68"/>
    </location>
</feature>
<feature type="signal peptide" evidence="3">
    <location>
        <begin position="1"/>
        <end position="19"/>
    </location>
</feature>
<evidence type="ECO:0000256" key="2">
    <source>
        <dbReference type="SAM" id="MobiDB-lite"/>
    </source>
</evidence>
<dbReference type="PROSITE" id="PS51164">
    <property type="entry name" value="CBM1_2"/>
    <property type="match status" value="1"/>
</dbReference>
<keyword evidence="1 3" id="KW-0732">Signal</keyword>
<evidence type="ECO:0000256" key="3">
    <source>
        <dbReference type="SAM" id="SignalP"/>
    </source>
</evidence>
<reference evidence="5 6" key="1">
    <citation type="journal article" date="2011" name="PLoS Pathog.">
        <title>Endophytic Life Strategies Decoded by Genome and Transcriptome Analyses of the Mutualistic Root Symbiont Piriformospora indica.</title>
        <authorList>
            <person name="Zuccaro A."/>
            <person name="Lahrmann U."/>
            <person name="Guldener U."/>
            <person name="Langen G."/>
            <person name="Pfiffi S."/>
            <person name="Biedenkopf D."/>
            <person name="Wong P."/>
            <person name="Samans B."/>
            <person name="Grimm C."/>
            <person name="Basiewicz M."/>
            <person name="Murat C."/>
            <person name="Martin F."/>
            <person name="Kogel K.H."/>
        </authorList>
    </citation>
    <scope>NUCLEOTIDE SEQUENCE [LARGE SCALE GENOMIC DNA]</scope>
    <source>
        <strain evidence="5 6">DSM 11827</strain>
    </source>
</reference>
<dbReference type="InParanoid" id="G4TLE0"/>
<feature type="chain" id="PRO_5003468892" description="CBM1 domain-containing protein" evidence="3">
    <location>
        <begin position="20"/>
        <end position="106"/>
    </location>
</feature>
<dbReference type="GO" id="GO:0005975">
    <property type="term" value="P:carbohydrate metabolic process"/>
    <property type="evidence" value="ECO:0007669"/>
    <property type="project" value="InterPro"/>
</dbReference>
<feature type="domain" description="CBM1" evidence="4">
    <location>
        <begin position="67"/>
        <end position="106"/>
    </location>
</feature>
<evidence type="ECO:0000313" key="5">
    <source>
        <dbReference type="EMBL" id="CCA72133.1"/>
    </source>
</evidence>
<dbReference type="Pfam" id="PF00734">
    <property type="entry name" value="CBM_1"/>
    <property type="match status" value="1"/>
</dbReference>
<evidence type="ECO:0000256" key="1">
    <source>
        <dbReference type="ARBA" id="ARBA00022729"/>
    </source>
</evidence>